<dbReference type="InterPro" id="IPR036425">
    <property type="entry name" value="MoaB/Mog-like_dom_sf"/>
</dbReference>
<keyword evidence="3 5" id="KW-0500">Molybdenum</keyword>
<comment type="similarity">
    <text evidence="2 5">Belongs to the MoeA family.</text>
</comment>
<dbReference type="EC" id="2.10.1.1" evidence="5"/>
<dbReference type="EMBL" id="FMHY01000002">
    <property type="protein sequence ID" value="SCL58596.1"/>
    <property type="molecule type" value="Genomic_DNA"/>
</dbReference>
<evidence type="ECO:0000256" key="2">
    <source>
        <dbReference type="ARBA" id="ARBA00010763"/>
    </source>
</evidence>
<dbReference type="InterPro" id="IPR005110">
    <property type="entry name" value="MoeA_linker/N"/>
</dbReference>
<dbReference type="PANTHER" id="PTHR10192">
    <property type="entry name" value="MOLYBDOPTERIN BIOSYNTHESIS PROTEIN"/>
    <property type="match status" value="1"/>
</dbReference>
<evidence type="ECO:0000259" key="6">
    <source>
        <dbReference type="SMART" id="SM00852"/>
    </source>
</evidence>
<comment type="cofactor">
    <cofactor evidence="5">
        <name>Mg(2+)</name>
        <dbReference type="ChEBI" id="CHEBI:18420"/>
    </cofactor>
</comment>
<evidence type="ECO:0000256" key="4">
    <source>
        <dbReference type="ARBA" id="ARBA00047317"/>
    </source>
</evidence>
<dbReference type="GO" id="GO:0061599">
    <property type="term" value="F:molybdopterin molybdotransferase activity"/>
    <property type="evidence" value="ECO:0007669"/>
    <property type="project" value="UniProtKB-UniRule"/>
</dbReference>
<keyword evidence="5" id="KW-0479">Metal-binding</keyword>
<organism evidence="7 8">
    <name type="scientific">Micromonospora eburnea</name>
    <dbReference type="NCBI Taxonomy" id="227316"/>
    <lineage>
        <taxon>Bacteria</taxon>
        <taxon>Bacillati</taxon>
        <taxon>Actinomycetota</taxon>
        <taxon>Actinomycetes</taxon>
        <taxon>Micromonosporales</taxon>
        <taxon>Micromonosporaceae</taxon>
        <taxon>Micromonospora</taxon>
    </lineage>
</organism>
<keyword evidence="5" id="KW-0501">Molybdenum cofactor biosynthesis</keyword>
<gene>
    <name evidence="7" type="ORF">GA0070604_3868</name>
</gene>
<dbReference type="GO" id="GO:0006777">
    <property type="term" value="P:Mo-molybdopterin cofactor biosynthetic process"/>
    <property type="evidence" value="ECO:0007669"/>
    <property type="project" value="UniProtKB-UniRule"/>
</dbReference>
<dbReference type="InterPro" id="IPR038987">
    <property type="entry name" value="MoeA-like"/>
</dbReference>
<reference evidence="8" key="1">
    <citation type="submission" date="2016-06" db="EMBL/GenBank/DDBJ databases">
        <authorList>
            <person name="Varghese N."/>
            <person name="Submissions Spin"/>
        </authorList>
    </citation>
    <scope>NUCLEOTIDE SEQUENCE [LARGE SCALE GENOMIC DNA]</scope>
    <source>
        <strain evidence="8">DSM 44814</strain>
    </source>
</reference>
<dbReference type="Gene3D" id="3.40.980.10">
    <property type="entry name" value="MoaB/Mog-like domain"/>
    <property type="match status" value="1"/>
</dbReference>
<dbReference type="STRING" id="227316.GA0070604_3868"/>
<keyword evidence="5 7" id="KW-0808">Transferase</keyword>
<dbReference type="GO" id="GO:0046872">
    <property type="term" value="F:metal ion binding"/>
    <property type="evidence" value="ECO:0007669"/>
    <property type="project" value="UniProtKB-UniRule"/>
</dbReference>
<accession>A0A1C6UXB9</accession>
<dbReference type="Gene3D" id="2.40.340.10">
    <property type="entry name" value="MoeA, C-terminal, domain IV"/>
    <property type="match status" value="1"/>
</dbReference>
<dbReference type="GO" id="GO:0005829">
    <property type="term" value="C:cytosol"/>
    <property type="evidence" value="ECO:0007669"/>
    <property type="project" value="TreeGrafter"/>
</dbReference>
<dbReference type="PANTHER" id="PTHR10192:SF5">
    <property type="entry name" value="GEPHYRIN"/>
    <property type="match status" value="1"/>
</dbReference>
<comment type="function">
    <text evidence="1 5">Catalyzes the insertion of molybdate into adenylated molybdopterin with the concomitant release of AMP.</text>
</comment>
<dbReference type="InterPro" id="IPR036688">
    <property type="entry name" value="MoeA_C_domain_IV_sf"/>
</dbReference>
<dbReference type="CDD" id="cd00887">
    <property type="entry name" value="MoeA"/>
    <property type="match status" value="1"/>
</dbReference>
<dbReference type="SMART" id="SM00852">
    <property type="entry name" value="MoCF_biosynth"/>
    <property type="match status" value="1"/>
</dbReference>
<comment type="catalytic activity">
    <reaction evidence="4">
        <text>adenylyl-molybdopterin + molybdate = Mo-molybdopterin + AMP + H(+)</text>
        <dbReference type="Rhea" id="RHEA:35047"/>
        <dbReference type="ChEBI" id="CHEBI:15378"/>
        <dbReference type="ChEBI" id="CHEBI:36264"/>
        <dbReference type="ChEBI" id="CHEBI:62727"/>
        <dbReference type="ChEBI" id="CHEBI:71302"/>
        <dbReference type="ChEBI" id="CHEBI:456215"/>
        <dbReference type="EC" id="2.10.1.1"/>
    </reaction>
</comment>
<dbReference type="Pfam" id="PF03453">
    <property type="entry name" value="MoeA_N"/>
    <property type="match status" value="1"/>
</dbReference>
<dbReference type="Pfam" id="PF00994">
    <property type="entry name" value="MoCF_biosynth"/>
    <property type="match status" value="1"/>
</dbReference>
<dbReference type="InterPro" id="IPR001453">
    <property type="entry name" value="MoaB/Mog_dom"/>
</dbReference>
<evidence type="ECO:0000256" key="3">
    <source>
        <dbReference type="ARBA" id="ARBA00022505"/>
    </source>
</evidence>
<dbReference type="UniPathway" id="UPA00344"/>
<dbReference type="SUPFAM" id="SSF63882">
    <property type="entry name" value="MoeA N-terminal region -like"/>
    <property type="match status" value="1"/>
</dbReference>
<dbReference type="InterPro" id="IPR036135">
    <property type="entry name" value="MoeA_linker/N_sf"/>
</dbReference>
<sequence>MTTAAAPRPTTHRAPTTGWARARRLAHDLPSPLPAQEVPLASAAGRALAVPLRARTPSPGFDNAAMDGYAVRGDGPWRVLDRVLAGRVHGAPPLAEQTAVEIATGAPVPEGTERVVPYEIAERLGDTVWASPGDRRHVRRRGEYARPGQELLPAGSIVTPPAVGLAASVGLDTLTVHARPRVRMIVSGNELVATGVPRWGQVRDAIGPMLRPLLTSWRAELLDSRMVGDELDWFAAAVAGSIIDADVTIVCGASSVGPADGLHHALRSLRATAHVDGVACRPGHPQVLAQVGQKWIVGLPGNPYAALVAALTLVEPLLAGLTGLPLTELETGTLVGAPPADERNTRIVPVRRSGQVLRLVEGGQPGQLGGAAGADAFAVVPPGWRGEAPVELLRLER</sequence>
<dbReference type="AlphaFoldDB" id="A0A1C6UXB9"/>
<protein>
    <recommendedName>
        <fullName evidence="5">Molybdopterin molybdenumtransferase</fullName>
        <ecNumber evidence="5">2.10.1.1</ecNumber>
    </recommendedName>
</protein>
<keyword evidence="5" id="KW-0460">Magnesium</keyword>
<dbReference type="Proteomes" id="UP000199696">
    <property type="component" value="Unassembled WGS sequence"/>
</dbReference>
<feature type="domain" description="MoaB/Mog" evidence="6">
    <location>
        <begin position="183"/>
        <end position="320"/>
    </location>
</feature>
<dbReference type="RefSeq" id="WP_091120078.1">
    <property type="nucleotide sequence ID" value="NZ_FMHY01000002.1"/>
</dbReference>
<name>A0A1C6UXB9_9ACTN</name>
<evidence type="ECO:0000313" key="7">
    <source>
        <dbReference type="EMBL" id="SCL58596.1"/>
    </source>
</evidence>
<dbReference type="OrthoDB" id="3196725at2"/>
<evidence type="ECO:0000313" key="8">
    <source>
        <dbReference type="Proteomes" id="UP000199696"/>
    </source>
</evidence>
<comment type="pathway">
    <text evidence="5">Cofactor biosynthesis; molybdopterin biosynthesis.</text>
</comment>
<evidence type="ECO:0000256" key="1">
    <source>
        <dbReference type="ARBA" id="ARBA00002901"/>
    </source>
</evidence>
<dbReference type="Gene3D" id="2.170.190.11">
    <property type="entry name" value="Molybdopterin biosynthesis moea protein, domain 3"/>
    <property type="match status" value="1"/>
</dbReference>
<evidence type="ECO:0000256" key="5">
    <source>
        <dbReference type="RuleBase" id="RU365090"/>
    </source>
</evidence>
<dbReference type="SUPFAM" id="SSF53218">
    <property type="entry name" value="Molybdenum cofactor biosynthesis proteins"/>
    <property type="match status" value="1"/>
</dbReference>
<dbReference type="Gene3D" id="3.90.105.10">
    <property type="entry name" value="Molybdopterin biosynthesis moea protein, domain 2"/>
    <property type="match status" value="1"/>
</dbReference>
<keyword evidence="8" id="KW-1185">Reference proteome</keyword>
<proteinExistence type="inferred from homology"/>